<dbReference type="AlphaFoldDB" id="A0A645BSX4"/>
<comment type="caution">
    <text evidence="1">The sequence shown here is derived from an EMBL/GenBank/DDBJ whole genome shotgun (WGS) entry which is preliminary data.</text>
</comment>
<proteinExistence type="predicted"/>
<evidence type="ECO:0000313" key="1">
    <source>
        <dbReference type="EMBL" id="MPM68327.1"/>
    </source>
</evidence>
<organism evidence="1">
    <name type="scientific">bioreactor metagenome</name>
    <dbReference type="NCBI Taxonomy" id="1076179"/>
    <lineage>
        <taxon>unclassified sequences</taxon>
        <taxon>metagenomes</taxon>
        <taxon>ecological metagenomes</taxon>
    </lineage>
</organism>
<dbReference type="EMBL" id="VSSQ01022195">
    <property type="protein sequence ID" value="MPM68327.1"/>
    <property type="molecule type" value="Genomic_DNA"/>
</dbReference>
<sequence>MRFHAIHNVQLSASYAQISALFKQIVVGDQVQFAHESPCVEVDLFIAFFEFVKFFQNNKRNVNVVFFKIFDKTVIVKNNVCVDDKIFLVSHILYCFVVCFTADFGNKNLCYKRKEKIFVSILRYKYEKIQNSFLIVQFLLISSDRFFAASSTPSKCLPIL</sequence>
<gene>
    <name evidence="1" type="ORF">SDC9_115259</name>
</gene>
<accession>A0A645BSX4</accession>
<name>A0A645BSX4_9ZZZZ</name>
<protein>
    <submittedName>
        <fullName evidence="1">Uncharacterized protein</fullName>
    </submittedName>
</protein>
<reference evidence="1" key="1">
    <citation type="submission" date="2019-08" db="EMBL/GenBank/DDBJ databases">
        <authorList>
            <person name="Kucharzyk K."/>
            <person name="Murdoch R.W."/>
            <person name="Higgins S."/>
            <person name="Loffler F."/>
        </authorList>
    </citation>
    <scope>NUCLEOTIDE SEQUENCE</scope>
</reference>